<feature type="domain" description="Enolase N-terminal" evidence="14">
    <location>
        <begin position="4"/>
        <end position="134"/>
    </location>
</feature>
<feature type="binding site" evidence="11">
    <location>
        <position position="162"/>
    </location>
    <ligand>
        <name>substrate</name>
    </ligand>
</feature>
<dbReference type="Pfam" id="PF00113">
    <property type="entry name" value="Enolase_C"/>
    <property type="match status" value="1"/>
</dbReference>
<dbReference type="SMART" id="SM01193">
    <property type="entry name" value="Enolase_N"/>
    <property type="match status" value="1"/>
</dbReference>
<dbReference type="Proteomes" id="UP000034086">
    <property type="component" value="Unassembled WGS sequence"/>
</dbReference>
<dbReference type="SFLD" id="SFLDG00178">
    <property type="entry name" value="enolase"/>
    <property type="match status" value="1"/>
</dbReference>
<evidence type="ECO:0000256" key="10">
    <source>
        <dbReference type="PIRSR" id="PIRSR001400-1"/>
    </source>
</evidence>
<feature type="binding site" evidence="9">
    <location>
        <position position="344"/>
    </location>
    <ligand>
        <name>(2R)-2-phosphoglycerate</name>
        <dbReference type="ChEBI" id="CHEBI:58289"/>
    </ligand>
</feature>
<evidence type="ECO:0000256" key="12">
    <source>
        <dbReference type="PIRSR" id="PIRSR001400-3"/>
    </source>
</evidence>
<feature type="binding site" evidence="11">
    <location>
        <position position="292"/>
    </location>
    <ligand>
        <name>substrate</name>
    </ligand>
</feature>
<dbReference type="InterPro" id="IPR036849">
    <property type="entry name" value="Enolase-like_C_sf"/>
</dbReference>
<feature type="binding site" evidence="9">
    <location>
        <position position="373"/>
    </location>
    <ligand>
        <name>(2R)-2-phosphoglycerate</name>
        <dbReference type="ChEBI" id="CHEBI:58289"/>
    </ligand>
</feature>
<keyword evidence="5 9" id="KW-0964">Secreted</keyword>
<feature type="active site" description="Proton acceptor" evidence="9 10">
    <location>
        <position position="344"/>
    </location>
</feature>
<feature type="binding site" evidence="11">
    <location>
        <begin position="371"/>
        <end position="374"/>
    </location>
    <ligand>
        <name>substrate</name>
    </ligand>
</feature>
<comment type="caution">
    <text evidence="15">The sequence shown here is derived from an EMBL/GenBank/DDBJ whole genome shotgun (WGS) entry which is preliminary data.</text>
</comment>
<dbReference type="EMBL" id="LCKQ01000034">
    <property type="protein sequence ID" value="KKU02226.1"/>
    <property type="molecule type" value="Genomic_DNA"/>
</dbReference>
<feature type="active site" description="Proton donor" evidence="9 10">
    <location>
        <position position="212"/>
    </location>
</feature>
<feature type="binding site" evidence="11">
    <location>
        <position position="171"/>
    </location>
    <ligand>
        <name>substrate</name>
    </ligand>
</feature>
<dbReference type="InterPro" id="IPR020809">
    <property type="entry name" value="Enolase_CS"/>
</dbReference>
<dbReference type="GO" id="GO:0000287">
    <property type="term" value="F:magnesium ion binding"/>
    <property type="evidence" value="ECO:0007669"/>
    <property type="project" value="UniProtKB-UniRule"/>
</dbReference>
<evidence type="ECO:0000256" key="5">
    <source>
        <dbReference type="ARBA" id="ARBA00022525"/>
    </source>
</evidence>
<organism evidence="15 16">
    <name type="scientific">Candidatus Woesebacteria bacterium GW2011_GWE1_45_18</name>
    <dbReference type="NCBI Taxonomy" id="1618598"/>
    <lineage>
        <taxon>Bacteria</taxon>
        <taxon>Candidatus Woeseibacteriota</taxon>
    </lineage>
</organism>
<feature type="binding site" evidence="9 12">
    <location>
        <position position="292"/>
    </location>
    <ligand>
        <name>Mg(2+)</name>
        <dbReference type="ChEBI" id="CHEBI:18420"/>
    </ligand>
</feature>
<keyword evidence="9 12" id="KW-0479">Metal-binding</keyword>
<feature type="binding site" evidence="9">
    <location>
        <position position="395"/>
    </location>
    <ligand>
        <name>(2R)-2-phosphoglycerate</name>
        <dbReference type="ChEBI" id="CHEBI:58289"/>
    </ligand>
</feature>
<dbReference type="InterPro" id="IPR020810">
    <property type="entry name" value="Enolase_C"/>
</dbReference>
<protein>
    <recommendedName>
        <fullName evidence="4 9">Enolase</fullName>
        <ecNumber evidence="3 9">4.2.1.11</ecNumber>
    </recommendedName>
    <alternativeName>
        <fullName evidence="9">2-phospho-D-glycerate hydro-lyase</fullName>
    </alternativeName>
    <alternativeName>
        <fullName evidence="9">2-phosphoglycerate dehydratase</fullName>
    </alternativeName>
</protein>
<dbReference type="InterPro" id="IPR020811">
    <property type="entry name" value="Enolase_N"/>
</dbReference>
<dbReference type="PRINTS" id="PR00148">
    <property type="entry name" value="ENOLASE"/>
</dbReference>
<evidence type="ECO:0000259" key="14">
    <source>
        <dbReference type="SMART" id="SM01193"/>
    </source>
</evidence>
<dbReference type="SUPFAM" id="SSF54826">
    <property type="entry name" value="Enolase N-terminal domain-like"/>
    <property type="match status" value="1"/>
</dbReference>
<dbReference type="PATRIC" id="fig|1618598.3.peg.625"/>
<feature type="domain" description="Enolase C-terminal TIM barrel" evidence="13">
    <location>
        <begin position="146"/>
        <end position="422"/>
    </location>
</feature>
<sequence>MAKITRIWAREILDSRGIPTVEAACQLDSGHVAVASVPAGTSTGAHEALELRDQDAKRYLGKGVLQAVANVNAQLGPAVVGMEATDQEGIDARLIQLDGTENKTKYGGNAILSISTAVAKAGAIAAKQNLYVWINFLAQKTGLKPPLRMPTPLFNMINGGLHGAGNLDFQEFHVIPVSSKSFSQSLQAGVEIYLTIGESLARRGAIHSVGNEGGYAPNLFTNADALEVLVESIKQTPYSLGRDVFLGLDVAANYFAKDGEYVIKDKSSPMDEKAMLEYYKSLNDQYRLAILEDPLSEDAWGGWKKLNELLSSQLLIVGDDLLATNPQRVEKAIAEKACNAILVKPNQIGTITETIKVIKMSKDAGWKIIVSHRSGETNDHFIADFAVGVGAEYCKFGAPARGERVAKYNRLSAIELELARLQK</sequence>
<dbReference type="PANTHER" id="PTHR11902">
    <property type="entry name" value="ENOLASE"/>
    <property type="match status" value="1"/>
</dbReference>
<comment type="cofactor">
    <cofactor evidence="12">
        <name>Mg(2+)</name>
        <dbReference type="ChEBI" id="CHEBI:18420"/>
    </cofactor>
    <text evidence="12">Mg(2+) is required for catalysis and for stabilizing the dimer.</text>
</comment>
<evidence type="ECO:0000256" key="3">
    <source>
        <dbReference type="ARBA" id="ARBA00012058"/>
    </source>
</evidence>
<proteinExistence type="inferred from homology"/>
<name>A0A0G1M1X3_9BACT</name>
<evidence type="ECO:0000256" key="11">
    <source>
        <dbReference type="PIRSR" id="PIRSR001400-2"/>
    </source>
</evidence>
<feature type="binding site" evidence="11">
    <location>
        <position position="395"/>
    </location>
    <ligand>
        <name>substrate</name>
    </ligand>
</feature>
<dbReference type="Gene3D" id="3.30.390.10">
    <property type="entry name" value="Enolase-like, N-terminal domain"/>
    <property type="match status" value="1"/>
</dbReference>
<dbReference type="PANTHER" id="PTHR11902:SF1">
    <property type="entry name" value="ENOLASE"/>
    <property type="match status" value="1"/>
</dbReference>
<dbReference type="GO" id="GO:0004634">
    <property type="term" value="F:phosphopyruvate hydratase activity"/>
    <property type="evidence" value="ECO:0007669"/>
    <property type="project" value="UniProtKB-UniRule"/>
</dbReference>
<accession>A0A0G1M1X3</accession>
<dbReference type="InterPro" id="IPR000941">
    <property type="entry name" value="Enolase"/>
</dbReference>
<comment type="function">
    <text evidence="9">Catalyzes the reversible conversion of 2-phosphoglycerate (2-PG) into phosphoenolpyruvate (PEP). It is essential for the degradation of carbohydrates via glycolysis.</text>
</comment>
<dbReference type="PROSITE" id="PS00164">
    <property type="entry name" value="ENOLASE"/>
    <property type="match status" value="1"/>
</dbReference>
<feature type="binding site" evidence="11">
    <location>
        <position position="319"/>
    </location>
    <ligand>
        <name>substrate</name>
    </ligand>
</feature>
<evidence type="ECO:0000256" key="1">
    <source>
        <dbReference type="ARBA" id="ARBA00005031"/>
    </source>
</evidence>
<dbReference type="EC" id="4.2.1.11" evidence="3 9"/>
<evidence type="ECO:0000256" key="4">
    <source>
        <dbReference type="ARBA" id="ARBA00017068"/>
    </source>
</evidence>
<comment type="cofactor">
    <cofactor evidence="9">
        <name>Mg(2+)</name>
        <dbReference type="ChEBI" id="CHEBI:18420"/>
    </cofactor>
    <text evidence="9">Binds a second Mg(2+) ion via substrate during catalysis.</text>
</comment>
<keyword evidence="9" id="KW-0963">Cytoplasm</keyword>
<keyword evidence="6 9" id="KW-0460">Magnesium</keyword>
<dbReference type="AlphaFoldDB" id="A0A0G1M1X3"/>
<dbReference type="CDD" id="cd03313">
    <property type="entry name" value="enolase"/>
    <property type="match status" value="1"/>
</dbReference>
<dbReference type="SFLD" id="SFLDS00001">
    <property type="entry name" value="Enolase"/>
    <property type="match status" value="1"/>
</dbReference>
<dbReference type="GO" id="GO:0009986">
    <property type="term" value="C:cell surface"/>
    <property type="evidence" value="ECO:0007669"/>
    <property type="project" value="UniProtKB-SubCell"/>
</dbReference>
<dbReference type="Gene3D" id="3.20.20.120">
    <property type="entry name" value="Enolase-like C-terminal domain"/>
    <property type="match status" value="1"/>
</dbReference>
<evidence type="ECO:0000259" key="13">
    <source>
        <dbReference type="SMART" id="SM01192"/>
    </source>
</evidence>
<evidence type="ECO:0000256" key="8">
    <source>
        <dbReference type="ARBA" id="ARBA00023239"/>
    </source>
</evidence>
<dbReference type="PIRSF" id="PIRSF001400">
    <property type="entry name" value="Enolase"/>
    <property type="match status" value="1"/>
</dbReference>
<comment type="pathway">
    <text evidence="1 9">Carbohydrate degradation; glycolysis; pyruvate from D-glyceraldehyde 3-phosphate: step 4/5.</text>
</comment>
<gene>
    <name evidence="9" type="primary">eno</name>
    <name evidence="15" type="ORF">UX03_C0034G0006</name>
</gene>
<dbReference type="GO" id="GO:0000015">
    <property type="term" value="C:phosphopyruvate hydratase complex"/>
    <property type="evidence" value="ECO:0007669"/>
    <property type="project" value="InterPro"/>
</dbReference>
<evidence type="ECO:0000313" key="16">
    <source>
        <dbReference type="Proteomes" id="UP000034086"/>
    </source>
</evidence>
<comment type="catalytic activity">
    <reaction evidence="9">
        <text>(2R)-2-phosphoglycerate = phosphoenolpyruvate + H2O</text>
        <dbReference type="Rhea" id="RHEA:10164"/>
        <dbReference type="ChEBI" id="CHEBI:15377"/>
        <dbReference type="ChEBI" id="CHEBI:58289"/>
        <dbReference type="ChEBI" id="CHEBI:58702"/>
        <dbReference type="EC" id="4.2.1.11"/>
    </reaction>
</comment>
<evidence type="ECO:0000313" key="15">
    <source>
        <dbReference type="EMBL" id="KKU02226.1"/>
    </source>
</evidence>
<evidence type="ECO:0000256" key="6">
    <source>
        <dbReference type="ARBA" id="ARBA00022842"/>
    </source>
</evidence>
<dbReference type="GO" id="GO:0005576">
    <property type="term" value="C:extracellular region"/>
    <property type="evidence" value="ECO:0007669"/>
    <property type="project" value="UniProtKB-SubCell"/>
</dbReference>
<dbReference type="InterPro" id="IPR029017">
    <property type="entry name" value="Enolase-like_N"/>
</dbReference>
<dbReference type="SFLD" id="SFLDF00002">
    <property type="entry name" value="enolase"/>
    <property type="match status" value="1"/>
</dbReference>
<dbReference type="HAMAP" id="MF_00318">
    <property type="entry name" value="Enolase"/>
    <property type="match status" value="1"/>
</dbReference>
<comment type="similarity">
    <text evidence="2 9">Belongs to the enolase family.</text>
</comment>
<feature type="binding site" evidence="9 12">
    <location>
        <position position="249"/>
    </location>
    <ligand>
        <name>Mg(2+)</name>
        <dbReference type="ChEBI" id="CHEBI:18420"/>
    </ligand>
</feature>
<dbReference type="NCBIfam" id="TIGR01060">
    <property type="entry name" value="eno"/>
    <property type="match status" value="1"/>
</dbReference>
<evidence type="ECO:0000256" key="7">
    <source>
        <dbReference type="ARBA" id="ARBA00023152"/>
    </source>
</evidence>
<keyword evidence="8 9" id="KW-0456">Lyase</keyword>
<feature type="binding site" evidence="9">
    <location>
        <position position="374"/>
    </location>
    <ligand>
        <name>(2R)-2-phosphoglycerate</name>
        <dbReference type="ChEBI" id="CHEBI:58289"/>
    </ligand>
</feature>
<feature type="binding site" evidence="9">
    <location>
        <position position="170"/>
    </location>
    <ligand>
        <name>(2R)-2-phosphoglycerate</name>
        <dbReference type="ChEBI" id="CHEBI:58289"/>
    </ligand>
</feature>
<reference evidence="15 16" key="1">
    <citation type="journal article" date="2015" name="Nature">
        <title>rRNA introns, odd ribosomes, and small enigmatic genomes across a large radiation of phyla.</title>
        <authorList>
            <person name="Brown C.T."/>
            <person name="Hug L.A."/>
            <person name="Thomas B.C."/>
            <person name="Sharon I."/>
            <person name="Castelle C.J."/>
            <person name="Singh A."/>
            <person name="Wilkins M.J."/>
            <person name="Williams K.H."/>
            <person name="Banfield J.F."/>
        </authorList>
    </citation>
    <scope>NUCLEOTIDE SEQUENCE [LARGE SCALE GENOMIC DNA]</scope>
</reference>
<dbReference type="UniPathway" id="UPA00109">
    <property type="reaction ID" value="UER00187"/>
</dbReference>
<evidence type="ECO:0000256" key="2">
    <source>
        <dbReference type="ARBA" id="ARBA00009604"/>
    </source>
</evidence>
<dbReference type="GO" id="GO:0006096">
    <property type="term" value="P:glycolytic process"/>
    <property type="evidence" value="ECO:0007669"/>
    <property type="project" value="UniProtKB-UniRule"/>
</dbReference>
<feature type="binding site" evidence="9 12">
    <location>
        <position position="319"/>
    </location>
    <ligand>
        <name>Mg(2+)</name>
        <dbReference type="ChEBI" id="CHEBI:18420"/>
    </ligand>
</feature>
<dbReference type="SUPFAM" id="SSF51604">
    <property type="entry name" value="Enolase C-terminal domain-like"/>
    <property type="match status" value="1"/>
</dbReference>
<comment type="subcellular location">
    <subcellularLocation>
        <location evidence="9">Cytoplasm</location>
    </subcellularLocation>
    <subcellularLocation>
        <location evidence="9">Secreted</location>
    </subcellularLocation>
    <subcellularLocation>
        <location evidence="9">Cell surface</location>
    </subcellularLocation>
    <text evidence="9">Fractions of enolase are present in both the cytoplasm and on the cell surface.</text>
</comment>
<dbReference type="SMART" id="SM01192">
    <property type="entry name" value="Enolase_C"/>
    <property type="match status" value="1"/>
</dbReference>
<keyword evidence="7 9" id="KW-0324">Glycolysis</keyword>
<evidence type="ECO:0000256" key="9">
    <source>
        <dbReference type="HAMAP-Rule" id="MF_00318"/>
    </source>
</evidence>
<dbReference type="Pfam" id="PF03952">
    <property type="entry name" value="Enolase_N"/>
    <property type="match status" value="1"/>
</dbReference>